<evidence type="ECO:0000313" key="8">
    <source>
        <dbReference type="RefSeq" id="XP_041435520.1"/>
    </source>
</evidence>
<feature type="domain" description="Protein kinase" evidence="6">
    <location>
        <begin position="1"/>
        <end position="64"/>
    </location>
</feature>
<accession>A0A8J1M3A7</accession>
<dbReference type="Proteomes" id="UP000186698">
    <property type="component" value="Chromosome 1S"/>
</dbReference>
<evidence type="ECO:0000259" key="6">
    <source>
        <dbReference type="PROSITE" id="PS50011"/>
    </source>
</evidence>
<dbReference type="SUPFAM" id="SSF56112">
    <property type="entry name" value="Protein kinase-like (PK-like)"/>
    <property type="match status" value="1"/>
</dbReference>
<evidence type="ECO:0000313" key="7">
    <source>
        <dbReference type="Proteomes" id="UP000186698"/>
    </source>
</evidence>
<name>A0A8J1M3A7_XENLA</name>
<gene>
    <name evidence="8" type="primary">LOC121399300</name>
</gene>
<organism evidence="7 8">
    <name type="scientific">Xenopus laevis</name>
    <name type="common">African clawed frog</name>
    <dbReference type="NCBI Taxonomy" id="8355"/>
    <lineage>
        <taxon>Eukaryota</taxon>
        <taxon>Metazoa</taxon>
        <taxon>Chordata</taxon>
        <taxon>Craniata</taxon>
        <taxon>Vertebrata</taxon>
        <taxon>Euteleostomi</taxon>
        <taxon>Amphibia</taxon>
        <taxon>Batrachia</taxon>
        <taxon>Anura</taxon>
        <taxon>Pipoidea</taxon>
        <taxon>Pipidae</taxon>
        <taxon>Xenopodinae</taxon>
        <taxon>Xenopus</taxon>
        <taxon>Xenopus</taxon>
    </lineage>
</organism>
<dbReference type="OrthoDB" id="7420382at2759"/>
<evidence type="ECO:0000256" key="5">
    <source>
        <dbReference type="ARBA" id="ARBA00022840"/>
    </source>
</evidence>
<dbReference type="Gene3D" id="1.10.510.10">
    <property type="entry name" value="Transferase(Phosphotransferase) domain 1"/>
    <property type="match status" value="1"/>
</dbReference>
<keyword evidence="1" id="KW-0723">Serine/threonine-protein kinase</keyword>
<keyword evidence="2" id="KW-0808">Transferase</keyword>
<sequence>MATGISPFYDGSNNEKVIQSTINDEPNIPPSLNEDLKDLLGKLLEKDPQKRLGVYGSVRHHPFYSSINWVELERKRIPPPFQPKAVSMFCQTLKRNECSLVHTIFLFCLFDFLHYLLPYQNIVLYKINSAIYL</sequence>
<evidence type="ECO:0000256" key="1">
    <source>
        <dbReference type="ARBA" id="ARBA00022527"/>
    </source>
</evidence>
<dbReference type="AlphaFoldDB" id="A0A8J1M3A7"/>
<dbReference type="InterPro" id="IPR011009">
    <property type="entry name" value="Kinase-like_dom_sf"/>
</dbReference>
<protein>
    <submittedName>
        <fullName evidence="8">Protein kinase C theta type-like</fullName>
    </submittedName>
</protein>
<dbReference type="KEGG" id="xla:121399300"/>
<dbReference type="PROSITE" id="PS50011">
    <property type="entry name" value="PROTEIN_KINASE_DOM"/>
    <property type="match status" value="1"/>
</dbReference>
<dbReference type="GO" id="GO:0004674">
    <property type="term" value="F:protein serine/threonine kinase activity"/>
    <property type="evidence" value="ECO:0007669"/>
    <property type="project" value="UniProtKB-KW"/>
</dbReference>
<dbReference type="InterPro" id="IPR000719">
    <property type="entry name" value="Prot_kinase_dom"/>
</dbReference>
<dbReference type="RefSeq" id="XP_041435520.1">
    <property type="nucleotide sequence ID" value="XM_041579586.1"/>
</dbReference>
<proteinExistence type="predicted"/>
<evidence type="ECO:0000256" key="2">
    <source>
        <dbReference type="ARBA" id="ARBA00022679"/>
    </source>
</evidence>
<dbReference type="PANTHER" id="PTHR24351">
    <property type="entry name" value="RIBOSOMAL PROTEIN S6 KINASE"/>
    <property type="match status" value="1"/>
</dbReference>
<reference evidence="8" key="1">
    <citation type="submission" date="2025-08" db="UniProtKB">
        <authorList>
            <consortium name="RefSeq"/>
        </authorList>
    </citation>
    <scope>IDENTIFICATION</scope>
    <source>
        <strain evidence="8">J_2021</strain>
        <tissue evidence="8">Erythrocytes</tissue>
    </source>
</reference>
<evidence type="ECO:0000256" key="3">
    <source>
        <dbReference type="ARBA" id="ARBA00022741"/>
    </source>
</evidence>
<keyword evidence="5" id="KW-0067">ATP-binding</keyword>
<dbReference type="GeneID" id="121399300"/>
<dbReference type="GO" id="GO:0005524">
    <property type="term" value="F:ATP binding"/>
    <property type="evidence" value="ECO:0007669"/>
    <property type="project" value="UniProtKB-KW"/>
</dbReference>
<keyword evidence="3" id="KW-0547">Nucleotide-binding</keyword>
<evidence type="ECO:0000256" key="4">
    <source>
        <dbReference type="ARBA" id="ARBA00022777"/>
    </source>
</evidence>
<keyword evidence="4" id="KW-0418">Kinase</keyword>
<keyword evidence="7" id="KW-1185">Reference proteome</keyword>